<dbReference type="AlphaFoldDB" id="A0A5E4CV18"/>
<evidence type="ECO:0000256" key="5">
    <source>
        <dbReference type="RuleBase" id="RU361155"/>
    </source>
</evidence>
<evidence type="ECO:0000259" key="7">
    <source>
        <dbReference type="Pfam" id="PF00685"/>
    </source>
</evidence>
<gene>
    <name evidence="8" type="ORF">MONAX_5E031880</name>
</gene>
<evidence type="ECO:0000313" key="8">
    <source>
        <dbReference type="EMBL" id="VTJ85623.1"/>
    </source>
</evidence>
<feature type="region of interest" description="Disordered" evidence="6">
    <location>
        <begin position="107"/>
        <end position="130"/>
    </location>
</feature>
<reference evidence="8" key="1">
    <citation type="submission" date="2019-04" db="EMBL/GenBank/DDBJ databases">
        <authorList>
            <person name="Alioto T."/>
            <person name="Alioto T."/>
        </authorList>
    </citation>
    <scope>NUCLEOTIDE SEQUENCE [LARGE SCALE GENOMIC DNA]</scope>
</reference>
<dbReference type="EMBL" id="CABDUW010002135">
    <property type="protein sequence ID" value="VTJ85623.1"/>
    <property type="molecule type" value="Genomic_DNA"/>
</dbReference>
<keyword evidence="9" id="KW-1185">Reference proteome</keyword>
<feature type="region of interest" description="Disordered" evidence="6">
    <location>
        <begin position="1"/>
        <end position="20"/>
    </location>
</feature>
<evidence type="ECO:0000256" key="6">
    <source>
        <dbReference type="SAM" id="MobiDB-lite"/>
    </source>
</evidence>
<feature type="compositionally biased region" description="Acidic residues" evidence="6">
    <location>
        <begin position="112"/>
        <end position="130"/>
    </location>
</feature>
<dbReference type="Pfam" id="PF00685">
    <property type="entry name" value="Sulfotransfer_1"/>
    <property type="match status" value="1"/>
</dbReference>
<dbReference type="InterPro" id="IPR000863">
    <property type="entry name" value="Sulfotransferase_dom"/>
</dbReference>
<dbReference type="PANTHER" id="PTHR11783">
    <property type="entry name" value="SULFOTRANSFERASE SULT"/>
    <property type="match status" value="1"/>
</dbReference>
<comment type="subcellular location">
    <subcellularLocation>
        <location evidence="1">Cytoplasm</location>
    </subcellularLocation>
</comment>
<dbReference type="Proteomes" id="UP000335636">
    <property type="component" value="Unassembled WGS sequence"/>
</dbReference>
<dbReference type="EC" id="2.8.2.-" evidence="5"/>
<dbReference type="Gene3D" id="3.40.50.300">
    <property type="entry name" value="P-loop containing nucleotide triphosphate hydrolases"/>
    <property type="match status" value="1"/>
</dbReference>
<keyword evidence="4 5" id="KW-0808">Transferase</keyword>
<name>A0A5E4CV18_MARMO</name>
<evidence type="ECO:0000256" key="2">
    <source>
        <dbReference type="ARBA" id="ARBA00005771"/>
    </source>
</evidence>
<dbReference type="SUPFAM" id="SSF52540">
    <property type="entry name" value="P-loop containing nucleoside triphosphate hydrolases"/>
    <property type="match status" value="1"/>
</dbReference>
<protein>
    <recommendedName>
        <fullName evidence="5">Sulfotransferase</fullName>
        <ecNumber evidence="5">2.8.2.-</ecNumber>
    </recommendedName>
</protein>
<feature type="non-terminal residue" evidence="8">
    <location>
        <position position="1"/>
    </location>
</feature>
<comment type="caution">
    <text evidence="8">The sequence shown here is derived from an EMBL/GenBank/DDBJ whole genome shotgun (WGS) entry which is preliminary data.</text>
</comment>
<proteinExistence type="inferred from homology"/>
<dbReference type="InterPro" id="IPR027417">
    <property type="entry name" value="P-loop_NTPase"/>
</dbReference>
<dbReference type="GO" id="GO:0005737">
    <property type="term" value="C:cytoplasm"/>
    <property type="evidence" value="ECO:0007669"/>
    <property type="project" value="UniProtKB-SubCell"/>
</dbReference>
<evidence type="ECO:0000313" key="9">
    <source>
        <dbReference type="Proteomes" id="UP000335636"/>
    </source>
</evidence>
<organism evidence="8 9">
    <name type="scientific">Marmota monax</name>
    <name type="common">Woodchuck</name>
    <dbReference type="NCBI Taxonomy" id="9995"/>
    <lineage>
        <taxon>Eukaryota</taxon>
        <taxon>Metazoa</taxon>
        <taxon>Chordata</taxon>
        <taxon>Craniata</taxon>
        <taxon>Vertebrata</taxon>
        <taxon>Euteleostomi</taxon>
        <taxon>Mammalia</taxon>
        <taxon>Eutheria</taxon>
        <taxon>Euarchontoglires</taxon>
        <taxon>Glires</taxon>
        <taxon>Rodentia</taxon>
        <taxon>Sciuromorpha</taxon>
        <taxon>Sciuridae</taxon>
        <taxon>Xerinae</taxon>
        <taxon>Marmotini</taxon>
        <taxon>Marmota</taxon>
    </lineage>
</organism>
<evidence type="ECO:0000256" key="4">
    <source>
        <dbReference type="ARBA" id="ARBA00022679"/>
    </source>
</evidence>
<comment type="similarity">
    <text evidence="2 5">Belongs to the sulfotransferase 1 family.</text>
</comment>
<sequence>VTAEVSRATTDSKDSSQTKMISPSDVLRKNLKMVHGCPMVYAFAHNWERIEQFCSRPDDIVIATYPKSGTTWISEILDMVLNDGDVEKCKRDVVTAKVPMLEMAVPRMRMSDDDDENYIDDDTDDGEDDF</sequence>
<dbReference type="GO" id="GO:0008146">
    <property type="term" value="F:sulfotransferase activity"/>
    <property type="evidence" value="ECO:0007669"/>
    <property type="project" value="InterPro"/>
</dbReference>
<feature type="domain" description="Sulfotransferase" evidence="7">
    <location>
        <begin position="57"/>
        <end position="105"/>
    </location>
</feature>
<accession>A0A5E4CV18</accession>
<evidence type="ECO:0000256" key="1">
    <source>
        <dbReference type="ARBA" id="ARBA00004496"/>
    </source>
</evidence>
<evidence type="ECO:0000256" key="3">
    <source>
        <dbReference type="ARBA" id="ARBA00022490"/>
    </source>
</evidence>
<keyword evidence="3" id="KW-0963">Cytoplasm</keyword>